<protein>
    <submittedName>
        <fullName evidence="1">Uncharacterized protein</fullName>
    </submittedName>
</protein>
<evidence type="ECO:0000313" key="1">
    <source>
        <dbReference type="EMBL" id="ELQ32679.1"/>
    </source>
</evidence>
<gene>
    <name evidence="1" type="ORF">OOU_Y34scaffold01075g35</name>
</gene>
<accession>A0AA97NM37</accession>
<organism evidence="1">
    <name type="scientific">Pyricularia oryzae (strain Y34)</name>
    <name type="common">Rice blast fungus</name>
    <name type="synonym">Magnaporthe oryzae</name>
    <dbReference type="NCBI Taxonomy" id="1143189"/>
    <lineage>
        <taxon>Eukaryota</taxon>
        <taxon>Fungi</taxon>
        <taxon>Dikarya</taxon>
        <taxon>Ascomycota</taxon>
        <taxon>Pezizomycotina</taxon>
        <taxon>Sordariomycetes</taxon>
        <taxon>Sordariomycetidae</taxon>
        <taxon>Magnaporthales</taxon>
        <taxon>Pyriculariaceae</taxon>
        <taxon>Pyricularia</taxon>
    </lineage>
</organism>
<dbReference type="AlphaFoldDB" id="A0AA97NM37"/>
<dbReference type="EMBL" id="JH793986">
    <property type="protein sequence ID" value="ELQ32679.1"/>
    <property type="molecule type" value="Genomic_DNA"/>
</dbReference>
<name>A0AA97NM37_PYRO3</name>
<sequence>MPHCQEGQYEVMVIRDHLSSKETIDVDLQVVILQSASSAIKHQGSGLESVQICLR</sequence>
<dbReference type="Proteomes" id="UP000011086">
    <property type="component" value="Unassembled WGS sequence"/>
</dbReference>
<proteinExistence type="predicted"/>
<reference evidence="1" key="1">
    <citation type="journal article" date="2012" name="PLoS Genet.">
        <title>Comparative analysis of the genomes of two field isolates of the rice blast fungus Magnaporthe oryzae.</title>
        <authorList>
            <person name="Xue M."/>
            <person name="Yang J."/>
            <person name="Li Z."/>
            <person name="Hu S."/>
            <person name="Yao N."/>
            <person name="Dean R.A."/>
            <person name="Zhao W."/>
            <person name="Shen M."/>
            <person name="Zhang H."/>
            <person name="Li C."/>
            <person name="Liu L."/>
            <person name="Cao L."/>
            <person name="Xu X."/>
            <person name="Xing Y."/>
            <person name="Hsiang T."/>
            <person name="Zhang Z."/>
            <person name="Xu J.R."/>
            <person name="Peng Y.L."/>
        </authorList>
    </citation>
    <scope>NUCLEOTIDE SEQUENCE</scope>
    <source>
        <strain evidence="1">Y34</strain>
    </source>
</reference>